<name>A0A512H9Q4_9PROT</name>
<dbReference type="Pfam" id="PF13489">
    <property type="entry name" value="Methyltransf_23"/>
    <property type="match status" value="1"/>
</dbReference>
<gene>
    <name evidence="1" type="ORF">ROR02_23150</name>
</gene>
<dbReference type="SUPFAM" id="SSF53335">
    <property type="entry name" value="S-adenosyl-L-methionine-dependent methyltransferases"/>
    <property type="match status" value="1"/>
</dbReference>
<sequence length="247" mass="27100">MPENPTLHPWMLLQGQGDPLVYPPDYAPVHLLDVALHPPRTVLDVGCFTGAMGQAVKKRHPDCRVVGIEPRDSAAAIARTRLDGVFNGLFEAFDFAAAGLDQGRLDTVILADVLEHMPNPWGALQTLRSHLAPTGQMLVSLPNIRNLYILANLADGGQFAYEPSGILDITHLRFFTRRTMIAMFAQTGFVVQRLHVMPDGRCSSLLNDPTIKETGRVRVGRLQLDGLSPEDVLELAALQFFFAVTPA</sequence>
<evidence type="ECO:0000313" key="1">
    <source>
        <dbReference type="EMBL" id="GEO82184.1"/>
    </source>
</evidence>
<comment type="caution">
    <text evidence="1">The sequence shown here is derived from an EMBL/GenBank/DDBJ whole genome shotgun (WGS) entry which is preliminary data.</text>
</comment>
<keyword evidence="2" id="KW-1185">Reference proteome</keyword>
<dbReference type="RefSeq" id="WP_170245087.1">
    <property type="nucleotide sequence ID" value="NZ_BJZO01000064.1"/>
</dbReference>
<accession>A0A512H9Q4</accession>
<reference evidence="1 2" key="1">
    <citation type="submission" date="2019-07" db="EMBL/GenBank/DDBJ databases">
        <title>Whole genome shotgun sequence of Rhodospirillum oryzae NBRC 107573.</title>
        <authorList>
            <person name="Hosoyama A."/>
            <person name="Uohara A."/>
            <person name="Ohji S."/>
            <person name="Ichikawa N."/>
        </authorList>
    </citation>
    <scope>NUCLEOTIDE SEQUENCE [LARGE SCALE GENOMIC DNA]</scope>
    <source>
        <strain evidence="1 2">NBRC 107573</strain>
    </source>
</reference>
<protein>
    <recommendedName>
        <fullName evidence="3">SAM-dependent methyltransferase</fullName>
    </recommendedName>
</protein>
<dbReference type="Gene3D" id="3.40.50.150">
    <property type="entry name" value="Vaccinia Virus protein VP39"/>
    <property type="match status" value="1"/>
</dbReference>
<evidence type="ECO:0000313" key="2">
    <source>
        <dbReference type="Proteomes" id="UP000321567"/>
    </source>
</evidence>
<dbReference type="Proteomes" id="UP000321567">
    <property type="component" value="Unassembled WGS sequence"/>
</dbReference>
<dbReference type="PANTHER" id="PTHR43861">
    <property type="entry name" value="TRANS-ACONITATE 2-METHYLTRANSFERASE-RELATED"/>
    <property type="match status" value="1"/>
</dbReference>
<dbReference type="EMBL" id="BJZO01000064">
    <property type="protein sequence ID" value="GEO82184.1"/>
    <property type="molecule type" value="Genomic_DNA"/>
</dbReference>
<dbReference type="InterPro" id="IPR029063">
    <property type="entry name" value="SAM-dependent_MTases_sf"/>
</dbReference>
<dbReference type="CDD" id="cd02440">
    <property type="entry name" value="AdoMet_MTases"/>
    <property type="match status" value="1"/>
</dbReference>
<evidence type="ECO:0008006" key="3">
    <source>
        <dbReference type="Google" id="ProtNLM"/>
    </source>
</evidence>
<proteinExistence type="predicted"/>
<dbReference type="AlphaFoldDB" id="A0A512H9Q4"/>
<organism evidence="1 2">
    <name type="scientific">Pararhodospirillum oryzae</name>
    <dbReference type="NCBI Taxonomy" id="478448"/>
    <lineage>
        <taxon>Bacteria</taxon>
        <taxon>Pseudomonadati</taxon>
        <taxon>Pseudomonadota</taxon>
        <taxon>Alphaproteobacteria</taxon>
        <taxon>Rhodospirillales</taxon>
        <taxon>Rhodospirillaceae</taxon>
        <taxon>Pararhodospirillum</taxon>
    </lineage>
</organism>